<feature type="domain" description="Glycosyl transferase family 25" evidence="1">
    <location>
        <begin position="38"/>
        <end position="219"/>
    </location>
</feature>
<sequence>MLNLDRLTKDRSFSLEEPIALPLSRQGSVWGCSAVSAPKTFVINLERHTSRLAAFFQNNPGLRDVEVFRAVDGWSLSRPDLIVGGIIAPDNKYVEPALGVLMSHLTLWRFAIEQNQTITILEDDVILASDFSPLTCELAAPQEEYDVIVWGANTDWPITVRPGRGLPETTLIFDPQSESGQTPPEGRTHTPSLLPLTGFAGISAYTITPQGAQTLFTRLLPIGNQPARTRYFEAGLGLQSHFIEWANSGLDVELNRQTDTMKFYLCFPFLAIPSNDWSTSSFTREAHTLCA</sequence>
<accession>A0ABX0K2X2</accession>
<name>A0ABX0K2X2_9PROT</name>
<dbReference type="CDD" id="cd06532">
    <property type="entry name" value="Glyco_transf_25"/>
    <property type="match status" value="1"/>
</dbReference>
<protein>
    <recommendedName>
        <fullName evidence="1">Glycosyl transferase family 25 domain-containing protein</fullName>
    </recommendedName>
</protein>
<organism evidence="2 3">
    <name type="scientific">Acetobacter conturbans</name>
    <dbReference type="NCBI Taxonomy" id="1737472"/>
    <lineage>
        <taxon>Bacteria</taxon>
        <taxon>Pseudomonadati</taxon>
        <taxon>Pseudomonadota</taxon>
        <taxon>Alphaproteobacteria</taxon>
        <taxon>Acetobacterales</taxon>
        <taxon>Acetobacteraceae</taxon>
        <taxon>Acetobacter</taxon>
    </lineage>
</organism>
<dbReference type="Proteomes" id="UP000631653">
    <property type="component" value="Unassembled WGS sequence"/>
</dbReference>
<dbReference type="Pfam" id="PF01755">
    <property type="entry name" value="Glyco_transf_25"/>
    <property type="match status" value="1"/>
</dbReference>
<reference evidence="2 3" key="1">
    <citation type="journal article" date="2020" name="Int. J. Syst. Evol. Microbiol.">
        <title>Novel acetic acid bacteria from cider fermentations: Acetobacter conturbans sp. nov. and Acetobacter fallax sp. nov.</title>
        <authorList>
            <person name="Sombolestani A.S."/>
            <person name="Cleenwerck I."/>
            <person name="Cnockaert M."/>
            <person name="Borremans W."/>
            <person name="Wieme A.D."/>
            <person name="De Vuyst L."/>
            <person name="Vandamme P."/>
        </authorList>
    </citation>
    <scope>NUCLEOTIDE SEQUENCE [LARGE SCALE GENOMIC DNA]</scope>
    <source>
        <strain evidence="2 3">LMG 1627</strain>
    </source>
</reference>
<keyword evidence="3" id="KW-1185">Reference proteome</keyword>
<proteinExistence type="predicted"/>
<evidence type="ECO:0000313" key="2">
    <source>
        <dbReference type="EMBL" id="NHN88668.1"/>
    </source>
</evidence>
<comment type="caution">
    <text evidence="2">The sequence shown here is derived from an EMBL/GenBank/DDBJ whole genome shotgun (WGS) entry which is preliminary data.</text>
</comment>
<gene>
    <name evidence="2" type="ORF">GOB81_08500</name>
</gene>
<evidence type="ECO:0000313" key="3">
    <source>
        <dbReference type="Proteomes" id="UP000631653"/>
    </source>
</evidence>
<dbReference type="EMBL" id="WOSY01000007">
    <property type="protein sequence ID" value="NHN88668.1"/>
    <property type="molecule type" value="Genomic_DNA"/>
</dbReference>
<evidence type="ECO:0000259" key="1">
    <source>
        <dbReference type="Pfam" id="PF01755"/>
    </source>
</evidence>
<dbReference type="InterPro" id="IPR002654">
    <property type="entry name" value="Glyco_trans_25"/>
</dbReference>